<evidence type="ECO:0000313" key="2">
    <source>
        <dbReference type="Proteomes" id="UP001295684"/>
    </source>
</evidence>
<dbReference type="InterPro" id="IPR050464">
    <property type="entry name" value="Zeta_carotene_desat/Oxidored"/>
</dbReference>
<gene>
    <name evidence="1" type="ORF">ECRASSUSDP1_LOCUS2024</name>
</gene>
<dbReference type="PANTHER" id="PTHR42923">
    <property type="entry name" value="PROTOPORPHYRINOGEN OXIDASE"/>
    <property type="match status" value="1"/>
</dbReference>
<organism evidence="1 2">
    <name type="scientific">Euplotes crassus</name>
    <dbReference type="NCBI Taxonomy" id="5936"/>
    <lineage>
        <taxon>Eukaryota</taxon>
        <taxon>Sar</taxon>
        <taxon>Alveolata</taxon>
        <taxon>Ciliophora</taxon>
        <taxon>Intramacronucleata</taxon>
        <taxon>Spirotrichea</taxon>
        <taxon>Hypotrichia</taxon>
        <taxon>Euplotida</taxon>
        <taxon>Euplotidae</taxon>
        <taxon>Moneuplotes</taxon>
    </lineage>
</organism>
<dbReference type="GO" id="GO:0005743">
    <property type="term" value="C:mitochondrial inner membrane"/>
    <property type="evidence" value="ECO:0007669"/>
    <property type="project" value="TreeGrafter"/>
</dbReference>
<protein>
    <recommendedName>
        <fullName evidence="3">Protoporphyrinogen oxidase</fullName>
    </recommendedName>
</protein>
<keyword evidence="2" id="KW-1185">Reference proteome</keyword>
<comment type="caution">
    <text evidence="1">The sequence shown here is derived from an EMBL/GenBank/DDBJ whole genome shotgun (WGS) entry which is preliminary data.</text>
</comment>
<dbReference type="Proteomes" id="UP001295684">
    <property type="component" value="Unassembled WGS sequence"/>
</dbReference>
<proteinExistence type="predicted"/>
<sequence length="289" mass="33258">MKETTIERVNERENSFDIHYKPEGAKRQKTRGFDFVISALPANHLKHILADSHFKTSKHKEIVDTLSSINYIDMATLNLSYLQHIDISGKCHGHVLTPSGYLQESQGVLGVLAMHKSFRQNGLYQNKKTFDFDIDVRHPFRSRINFFRHVAINGWSSRVDPPFEDAPESDKLRRDKMANFAVMLGGAHFPEACHLPDDELVRRSEEFLEKTYGITQGADYISLKKNFECIPQYNTGHIQKMHDIVQTMNTELPRFRLTGNYIDGSGIPHIVNYAKREVERVAQLSRQKA</sequence>
<name>A0AAD1X4R9_EUPCR</name>
<reference evidence="1" key="1">
    <citation type="submission" date="2023-07" db="EMBL/GenBank/DDBJ databases">
        <authorList>
            <consortium name="AG Swart"/>
            <person name="Singh M."/>
            <person name="Singh A."/>
            <person name="Seah K."/>
            <person name="Emmerich C."/>
        </authorList>
    </citation>
    <scope>NUCLEOTIDE SEQUENCE</scope>
    <source>
        <strain evidence="1">DP1</strain>
    </source>
</reference>
<dbReference type="AlphaFoldDB" id="A0AAD1X4R9"/>
<dbReference type="Gene3D" id="3.50.50.60">
    <property type="entry name" value="FAD/NAD(P)-binding domain"/>
    <property type="match status" value="2"/>
</dbReference>
<dbReference type="GO" id="GO:0004729">
    <property type="term" value="F:oxygen-dependent protoporphyrinogen oxidase activity"/>
    <property type="evidence" value="ECO:0007669"/>
    <property type="project" value="TreeGrafter"/>
</dbReference>
<evidence type="ECO:0008006" key="3">
    <source>
        <dbReference type="Google" id="ProtNLM"/>
    </source>
</evidence>
<evidence type="ECO:0000313" key="1">
    <source>
        <dbReference type="EMBL" id="CAI2360719.1"/>
    </source>
</evidence>
<dbReference type="GO" id="GO:0006783">
    <property type="term" value="P:heme biosynthetic process"/>
    <property type="evidence" value="ECO:0007669"/>
    <property type="project" value="TreeGrafter"/>
</dbReference>
<dbReference type="PANTHER" id="PTHR42923:SF3">
    <property type="entry name" value="PROTOPORPHYRINOGEN OXIDASE"/>
    <property type="match status" value="1"/>
</dbReference>
<dbReference type="InterPro" id="IPR036188">
    <property type="entry name" value="FAD/NAD-bd_sf"/>
</dbReference>
<dbReference type="SUPFAM" id="SSF54373">
    <property type="entry name" value="FAD-linked reductases, C-terminal domain"/>
    <property type="match status" value="1"/>
</dbReference>
<dbReference type="EMBL" id="CAMPGE010001915">
    <property type="protein sequence ID" value="CAI2360719.1"/>
    <property type="molecule type" value="Genomic_DNA"/>
</dbReference>
<accession>A0AAD1X4R9</accession>